<comment type="caution">
    <text evidence="3">The sequence shown here is derived from an EMBL/GenBank/DDBJ whole genome shotgun (WGS) entry which is preliminary data.</text>
</comment>
<evidence type="ECO:0000313" key="3">
    <source>
        <dbReference type="EMBL" id="RMJ06401.1"/>
    </source>
</evidence>
<sequence length="149" mass="16431">MMTKLNPLIYAAFALGLALGSGAANAEPDLDVTMRMVMDDESLDDSFVQEMELPDSVNELTLGESFETPDIDDFKNEALEMQESLASEARETRDALELELPEEQPSDLPELELTEPELPSIELPTDNLPDPDLELPIDTPVELPQTTTP</sequence>
<keyword evidence="2" id="KW-0732">Signal</keyword>
<evidence type="ECO:0000256" key="1">
    <source>
        <dbReference type="SAM" id="MobiDB-lite"/>
    </source>
</evidence>
<gene>
    <name evidence="3" type="ORF">DOQ08_01088</name>
</gene>
<evidence type="ECO:0000256" key="2">
    <source>
        <dbReference type="SAM" id="SignalP"/>
    </source>
</evidence>
<name>A0A3M2RM96_9GAMM</name>
<reference evidence="3 4" key="1">
    <citation type="submission" date="2018-08" db="EMBL/GenBank/DDBJ databases">
        <title>Whole Genome Sequence of the Moderate Halophilic Marine Bacterium Marinobacter litoralis Sw-45.</title>
        <authorList>
            <person name="Musa H."/>
        </authorList>
    </citation>
    <scope>NUCLEOTIDE SEQUENCE [LARGE SCALE GENOMIC DNA]</scope>
    <source>
        <strain evidence="3 4">Sw-45</strain>
    </source>
</reference>
<feature type="signal peptide" evidence="2">
    <location>
        <begin position="1"/>
        <end position="26"/>
    </location>
</feature>
<protein>
    <submittedName>
        <fullName evidence="3">Uncharacterized protein</fullName>
    </submittedName>
</protein>
<feature type="compositionally biased region" description="Low complexity" evidence="1">
    <location>
        <begin position="116"/>
        <end position="125"/>
    </location>
</feature>
<dbReference type="OrthoDB" id="6372176at2"/>
<dbReference type="AlphaFoldDB" id="A0A3M2RM96"/>
<feature type="compositionally biased region" description="Acidic residues" evidence="1">
    <location>
        <begin position="97"/>
        <end position="115"/>
    </location>
</feature>
<feature type="chain" id="PRO_5018099841" evidence="2">
    <location>
        <begin position="27"/>
        <end position="149"/>
    </location>
</feature>
<keyword evidence="4" id="KW-1185">Reference proteome</keyword>
<organism evidence="3 4">
    <name type="scientific">Marinobacter litoralis</name>
    <dbReference type="NCBI Taxonomy" id="187981"/>
    <lineage>
        <taxon>Bacteria</taxon>
        <taxon>Pseudomonadati</taxon>
        <taxon>Pseudomonadota</taxon>
        <taxon>Gammaproteobacteria</taxon>
        <taxon>Pseudomonadales</taxon>
        <taxon>Marinobacteraceae</taxon>
        <taxon>Marinobacter</taxon>
    </lineage>
</organism>
<feature type="region of interest" description="Disordered" evidence="1">
    <location>
        <begin position="85"/>
        <end position="149"/>
    </location>
</feature>
<dbReference type="EMBL" id="QMDL01000001">
    <property type="protein sequence ID" value="RMJ06401.1"/>
    <property type="molecule type" value="Genomic_DNA"/>
</dbReference>
<proteinExistence type="predicted"/>
<dbReference type="Proteomes" id="UP000265903">
    <property type="component" value="Unassembled WGS sequence"/>
</dbReference>
<evidence type="ECO:0000313" key="4">
    <source>
        <dbReference type="Proteomes" id="UP000265903"/>
    </source>
</evidence>
<accession>A0A3M2RM96</accession>
<dbReference type="RefSeq" id="WP_114333838.1">
    <property type="nucleotide sequence ID" value="NZ_QMDL01000001.1"/>
</dbReference>